<dbReference type="AlphaFoldDB" id="A0AAJ2EZK3"/>
<evidence type="ECO:0000259" key="6">
    <source>
        <dbReference type="PROSITE" id="PS50887"/>
    </source>
</evidence>
<dbReference type="PROSITE" id="PS50883">
    <property type="entry name" value="EAL"/>
    <property type="match status" value="1"/>
</dbReference>
<gene>
    <name evidence="7" type="ORF">QE440_004467</name>
</gene>
<dbReference type="InterPro" id="IPR043128">
    <property type="entry name" value="Rev_trsase/Diguanyl_cyclase"/>
</dbReference>
<dbReference type="Gene3D" id="3.20.20.450">
    <property type="entry name" value="EAL domain"/>
    <property type="match status" value="1"/>
</dbReference>
<dbReference type="InterPro" id="IPR003018">
    <property type="entry name" value="GAF"/>
</dbReference>
<comment type="caution">
    <text evidence="7">The sequence shown here is derived from an EMBL/GenBank/DDBJ whole genome shotgun (WGS) entry which is preliminary data.</text>
</comment>
<evidence type="ECO:0000259" key="5">
    <source>
        <dbReference type="PROSITE" id="PS50883"/>
    </source>
</evidence>
<dbReference type="NCBIfam" id="TIGR00254">
    <property type="entry name" value="GGDEF"/>
    <property type="match status" value="1"/>
</dbReference>
<evidence type="ECO:0000256" key="2">
    <source>
        <dbReference type="ARBA" id="ARBA00004533"/>
    </source>
</evidence>
<evidence type="ECO:0000256" key="4">
    <source>
        <dbReference type="SAM" id="MobiDB-lite"/>
    </source>
</evidence>
<dbReference type="SUPFAM" id="SSF141868">
    <property type="entry name" value="EAL domain-like"/>
    <property type="match status" value="1"/>
</dbReference>
<proteinExistence type="predicted"/>
<feature type="coiled-coil region" evidence="3">
    <location>
        <begin position="303"/>
        <end position="337"/>
    </location>
</feature>
<dbReference type="PROSITE" id="PS50887">
    <property type="entry name" value="GGDEF"/>
    <property type="match status" value="1"/>
</dbReference>
<dbReference type="GO" id="GO:0005886">
    <property type="term" value="C:plasma membrane"/>
    <property type="evidence" value="ECO:0007669"/>
    <property type="project" value="UniProtKB-SubCell"/>
</dbReference>
<feature type="domain" description="EAL" evidence="5">
    <location>
        <begin position="703"/>
        <end position="956"/>
    </location>
</feature>
<dbReference type="Pfam" id="PF00563">
    <property type="entry name" value="EAL"/>
    <property type="match status" value="1"/>
</dbReference>
<keyword evidence="3" id="KW-0175">Coiled coil</keyword>
<dbReference type="GO" id="GO:0003824">
    <property type="term" value="F:catalytic activity"/>
    <property type="evidence" value="ECO:0007669"/>
    <property type="project" value="UniProtKB-ARBA"/>
</dbReference>
<dbReference type="EMBL" id="JAVJAF010000001">
    <property type="protein sequence ID" value="MDR6236726.1"/>
    <property type="molecule type" value="Genomic_DNA"/>
</dbReference>
<dbReference type="SMART" id="SM00065">
    <property type="entry name" value="GAF"/>
    <property type="match status" value="2"/>
</dbReference>
<accession>A0AAJ2EZK3</accession>
<dbReference type="Proteomes" id="UP001268036">
    <property type="component" value="Unassembled WGS sequence"/>
</dbReference>
<dbReference type="SUPFAM" id="SSF55073">
    <property type="entry name" value="Nucleotide cyclase"/>
    <property type="match status" value="1"/>
</dbReference>
<dbReference type="SMART" id="SM00052">
    <property type="entry name" value="EAL"/>
    <property type="match status" value="1"/>
</dbReference>
<dbReference type="PANTHER" id="PTHR44757">
    <property type="entry name" value="DIGUANYLATE CYCLASE DGCP"/>
    <property type="match status" value="1"/>
</dbReference>
<evidence type="ECO:0000256" key="1">
    <source>
        <dbReference type="ARBA" id="ARBA00001946"/>
    </source>
</evidence>
<dbReference type="CDD" id="cd01949">
    <property type="entry name" value="GGDEF"/>
    <property type="match status" value="1"/>
</dbReference>
<protein>
    <submittedName>
        <fullName evidence="7">Diguanylate cyclase (GGDEF)-like protein</fullName>
    </submittedName>
</protein>
<dbReference type="InterPro" id="IPR029016">
    <property type="entry name" value="GAF-like_dom_sf"/>
</dbReference>
<comment type="subcellular location">
    <subcellularLocation>
        <location evidence="2">Cell inner membrane</location>
    </subcellularLocation>
</comment>
<dbReference type="CDD" id="cd01948">
    <property type="entry name" value="EAL"/>
    <property type="match status" value="1"/>
</dbReference>
<feature type="region of interest" description="Disordered" evidence="4">
    <location>
        <begin position="1"/>
        <end position="32"/>
    </location>
</feature>
<organism evidence="7 8">
    <name type="scientific">Pseudomonas oryzihabitans</name>
    <dbReference type="NCBI Taxonomy" id="47885"/>
    <lineage>
        <taxon>Bacteria</taxon>
        <taxon>Pseudomonadati</taxon>
        <taxon>Pseudomonadota</taxon>
        <taxon>Gammaproteobacteria</taxon>
        <taxon>Pseudomonadales</taxon>
        <taxon>Pseudomonadaceae</taxon>
        <taxon>Pseudomonas</taxon>
    </lineage>
</organism>
<dbReference type="Gene3D" id="3.30.450.40">
    <property type="match status" value="2"/>
</dbReference>
<evidence type="ECO:0000313" key="7">
    <source>
        <dbReference type="EMBL" id="MDR6236726.1"/>
    </source>
</evidence>
<feature type="domain" description="GGDEF" evidence="6">
    <location>
        <begin position="561"/>
        <end position="694"/>
    </location>
</feature>
<dbReference type="InterPro" id="IPR052155">
    <property type="entry name" value="Biofilm_reg_signaling"/>
</dbReference>
<dbReference type="InterPro" id="IPR000160">
    <property type="entry name" value="GGDEF_dom"/>
</dbReference>
<dbReference type="InterPro" id="IPR029787">
    <property type="entry name" value="Nucleotide_cyclase"/>
</dbReference>
<dbReference type="FunFam" id="3.30.70.270:FF:000001">
    <property type="entry name" value="Diguanylate cyclase domain protein"/>
    <property type="match status" value="1"/>
</dbReference>
<evidence type="ECO:0000313" key="8">
    <source>
        <dbReference type="Proteomes" id="UP001268036"/>
    </source>
</evidence>
<name>A0AAJ2EZK3_9PSED</name>
<dbReference type="SUPFAM" id="SSF55781">
    <property type="entry name" value="GAF domain-like"/>
    <property type="match status" value="2"/>
</dbReference>
<dbReference type="Gene3D" id="3.30.70.270">
    <property type="match status" value="1"/>
</dbReference>
<dbReference type="Pfam" id="PF00990">
    <property type="entry name" value="GGDEF"/>
    <property type="match status" value="1"/>
</dbReference>
<dbReference type="SMART" id="SM00267">
    <property type="entry name" value="GGDEF"/>
    <property type="match status" value="1"/>
</dbReference>
<dbReference type="InterPro" id="IPR035919">
    <property type="entry name" value="EAL_sf"/>
</dbReference>
<dbReference type="PANTHER" id="PTHR44757:SF2">
    <property type="entry name" value="BIOFILM ARCHITECTURE MAINTENANCE PROTEIN MBAA"/>
    <property type="match status" value="1"/>
</dbReference>
<evidence type="ECO:0000256" key="3">
    <source>
        <dbReference type="SAM" id="Coils"/>
    </source>
</evidence>
<dbReference type="RefSeq" id="WP_309761745.1">
    <property type="nucleotide sequence ID" value="NZ_JAVJAF010000001.1"/>
</dbReference>
<dbReference type="Pfam" id="PF13185">
    <property type="entry name" value="GAF_2"/>
    <property type="match status" value="2"/>
</dbReference>
<reference evidence="7" key="1">
    <citation type="submission" date="2023-08" db="EMBL/GenBank/DDBJ databases">
        <title>Functional and genomic diversity of the sorghum phyllosphere microbiome.</title>
        <authorList>
            <person name="Shade A."/>
        </authorList>
    </citation>
    <scope>NUCLEOTIDE SEQUENCE</scope>
    <source>
        <strain evidence="7">SORGH_AS_0201</strain>
    </source>
</reference>
<dbReference type="InterPro" id="IPR001633">
    <property type="entry name" value="EAL_dom"/>
</dbReference>
<sequence>MKVPEERTPGADLAGSARRQPLPWPDPNAPELDTDEVIAQLREVAAGADWAWYQRRGNWSRIAQGNQATAWPTLLDDDELAAWRDQAAVDCYPTGLGPAALGWLLVRPDGRTDFAALALRFGFVLQRLQLQRAQAIQQVLYDITYLASSTVDRQLFMQRTHELLVTLIDAENLCLALLEPDSERIHYPYYFDQRDENPPEPGSFELLDRERPSLTAQVLLQGEPLLVSKEAIETALVAGPYYCQGSVPEFWMGIPLKDGADRTFGVLSLQVYDRERRYGSEDQALFQVIARDVAMALDRMLRREDLEATVGQRTQELSELNARLREQIAERERAEQLQAALFHIAELSSASADMTDLLGGLHRVVGELLYAQNFYIALYDDASGEVSFPYFVDERRNATPSKRRQTRGYTEYAIRQRRPCIIDRERAHQLIEQGEITPIEGTPEAFSWLGIPLYDGTQVRGVLAVQSYREDVYYSQRDQDLLTFVSRHIDTALSRRNAAEAIQQSRQALEVRVQERTKALDAANARLVYENNHDSLTGLPNRSFFQQRLGELWSALARDGSGLAVMFLDLDRFKRVNDQFGHPFGDRLLIAAAARLSSCLRDSDLLARLGGDEFAILVPGSGLEFPVIIAQRIIEAFDQPLVIDDHSLFASCSIGIVVADPDLHRQPDDLLRDADTAMYRVKQGGRDNFAVFNQELRQVVSDQVVREGALREALKNGKELEPFFQPIVEVLTGRIVGLEALVRWRQPDGSVLPPGAFLPEVEGLRLIGRLDTYMLTRIAAILAEPAQAGWPVVHVNCSSYSIVRPEFADEVLTILAAHGVAPSRICLELTEGALVAEPERAKATMEALDRQGVSVVLDDFGAGFSSLGYVHEYRFRGLKIDKSFVLRLAESTRSAAIVRAIVRMAESLGLDVVAEGVEDAQALQVLKDMGARHAQGYHFARPLDLSAIRRLLAGSD</sequence>
<comment type="cofactor">
    <cofactor evidence="1">
        <name>Mg(2+)</name>
        <dbReference type="ChEBI" id="CHEBI:18420"/>
    </cofactor>
</comment>